<evidence type="ECO:0000256" key="1">
    <source>
        <dbReference type="ARBA" id="ARBA00000900"/>
    </source>
</evidence>
<dbReference type="PROSITE" id="PS50089">
    <property type="entry name" value="ZF_RING_2"/>
    <property type="match status" value="1"/>
</dbReference>
<evidence type="ECO:0000256" key="8">
    <source>
        <dbReference type="SAM" id="MobiDB-lite"/>
    </source>
</evidence>
<dbReference type="InterPro" id="IPR053238">
    <property type="entry name" value="RING-H2_zinc_finger"/>
</dbReference>
<keyword evidence="11" id="KW-1185">Reference proteome</keyword>
<dbReference type="InterPro" id="IPR013083">
    <property type="entry name" value="Znf_RING/FYVE/PHD"/>
</dbReference>
<comment type="catalytic activity">
    <reaction evidence="1">
        <text>S-ubiquitinyl-[E2 ubiquitin-conjugating enzyme]-L-cysteine + [acceptor protein]-L-lysine = [E2 ubiquitin-conjugating enzyme]-L-cysteine + N(6)-ubiquitinyl-[acceptor protein]-L-lysine.</text>
        <dbReference type="EC" id="2.3.2.27"/>
    </reaction>
</comment>
<keyword evidence="5" id="KW-0862">Zinc</keyword>
<dbReference type="InterPro" id="IPR001841">
    <property type="entry name" value="Znf_RING"/>
</dbReference>
<evidence type="ECO:0000259" key="9">
    <source>
        <dbReference type="PROSITE" id="PS50089"/>
    </source>
</evidence>
<comment type="similarity">
    <text evidence="6">Belongs to the RING-type zinc finger family. ATL subfamily.</text>
</comment>
<dbReference type="InterPro" id="IPR011016">
    <property type="entry name" value="Znf_RING-CH"/>
</dbReference>
<name>A0AAD8T5F4_LOLMU</name>
<dbReference type="SMART" id="SM01197">
    <property type="entry name" value="FANCL_C"/>
    <property type="match status" value="1"/>
</dbReference>
<evidence type="ECO:0000256" key="6">
    <source>
        <dbReference type="ARBA" id="ARBA00024209"/>
    </source>
</evidence>
<sequence>MAAASQRESLSAEAGQSGADVVLPSVEAAAVSGAGKMASAQCPICMEELADGSAMPLPVCSHAFHSSCIREWFNRAPTPTCPSCRRDMTKQRAYMKVQAIIDSHQKRMSEEAAETAAAATPSVRRLRRQQRRADPLGVRVRRVAPTPSDSQRQRMVWPAGVQISPVVLTPRDDAPLFQYKTVTTPKNKGISNRATQTDALGRLGGRADTRTAARVRMSGWVARCAQRGDPKSRHVVRLPCAALCHGRSRRDSNGGRENARESSRAHQGSPAREKAIGARSRPSFPPKAAGYKRRRRSHRPHTRSAVLSPSSFFGALSIAMPRTLQAT</sequence>
<reference evidence="10" key="1">
    <citation type="submission" date="2023-07" db="EMBL/GenBank/DDBJ databases">
        <title>A chromosome-level genome assembly of Lolium multiflorum.</title>
        <authorList>
            <person name="Chen Y."/>
            <person name="Copetti D."/>
            <person name="Kolliker R."/>
            <person name="Studer B."/>
        </authorList>
    </citation>
    <scope>NUCLEOTIDE SEQUENCE</scope>
    <source>
        <strain evidence="10">02402/16</strain>
        <tissue evidence="10">Leaf</tissue>
    </source>
</reference>
<dbReference type="EC" id="2.3.2.27" evidence="2"/>
<accession>A0AAD8T5F4</accession>
<feature type="region of interest" description="Disordered" evidence="8">
    <location>
        <begin position="246"/>
        <end position="306"/>
    </location>
</feature>
<evidence type="ECO:0000313" key="11">
    <source>
        <dbReference type="Proteomes" id="UP001231189"/>
    </source>
</evidence>
<protein>
    <recommendedName>
        <fullName evidence="2">RING-type E3 ubiquitin transferase</fullName>
        <ecNumber evidence="2">2.3.2.27</ecNumber>
    </recommendedName>
</protein>
<dbReference type="GO" id="GO:0008270">
    <property type="term" value="F:zinc ion binding"/>
    <property type="evidence" value="ECO:0007669"/>
    <property type="project" value="UniProtKB-KW"/>
</dbReference>
<proteinExistence type="inferred from homology"/>
<comment type="caution">
    <text evidence="10">The sequence shown here is derived from an EMBL/GenBank/DDBJ whole genome shotgun (WGS) entry which is preliminary data.</text>
</comment>
<evidence type="ECO:0000313" key="10">
    <source>
        <dbReference type="EMBL" id="KAK1669465.1"/>
    </source>
</evidence>
<evidence type="ECO:0000256" key="2">
    <source>
        <dbReference type="ARBA" id="ARBA00012483"/>
    </source>
</evidence>
<feature type="domain" description="RING-type" evidence="9">
    <location>
        <begin position="42"/>
        <end position="85"/>
    </location>
</feature>
<gene>
    <name evidence="10" type="ORF">QYE76_057624</name>
</gene>
<feature type="compositionally biased region" description="Basic and acidic residues" evidence="8">
    <location>
        <begin position="249"/>
        <end position="264"/>
    </location>
</feature>
<dbReference type="SUPFAM" id="SSF57850">
    <property type="entry name" value="RING/U-box"/>
    <property type="match status" value="1"/>
</dbReference>
<organism evidence="10 11">
    <name type="scientific">Lolium multiflorum</name>
    <name type="common">Italian ryegrass</name>
    <name type="synonym">Lolium perenne subsp. multiflorum</name>
    <dbReference type="NCBI Taxonomy" id="4521"/>
    <lineage>
        <taxon>Eukaryota</taxon>
        <taxon>Viridiplantae</taxon>
        <taxon>Streptophyta</taxon>
        <taxon>Embryophyta</taxon>
        <taxon>Tracheophyta</taxon>
        <taxon>Spermatophyta</taxon>
        <taxon>Magnoliopsida</taxon>
        <taxon>Liliopsida</taxon>
        <taxon>Poales</taxon>
        <taxon>Poaceae</taxon>
        <taxon>BOP clade</taxon>
        <taxon>Pooideae</taxon>
        <taxon>Poodae</taxon>
        <taxon>Poeae</taxon>
        <taxon>Poeae Chloroplast Group 2 (Poeae type)</taxon>
        <taxon>Loliodinae</taxon>
        <taxon>Loliinae</taxon>
        <taxon>Lolium</taxon>
    </lineage>
</organism>
<dbReference type="PANTHER" id="PTHR14155">
    <property type="entry name" value="RING FINGER DOMAIN-CONTAINING"/>
    <property type="match status" value="1"/>
</dbReference>
<dbReference type="CDD" id="cd16448">
    <property type="entry name" value="RING-H2"/>
    <property type="match status" value="1"/>
</dbReference>
<dbReference type="Pfam" id="PF13639">
    <property type="entry name" value="zf-RING_2"/>
    <property type="match status" value="1"/>
</dbReference>
<dbReference type="AlphaFoldDB" id="A0AAD8T5F4"/>
<evidence type="ECO:0000256" key="3">
    <source>
        <dbReference type="ARBA" id="ARBA00022723"/>
    </source>
</evidence>
<dbReference type="Gene3D" id="3.30.40.10">
    <property type="entry name" value="Zinc/RING finger domain, C3HC4 (zinc finger)"/>
    <property type="match status" value="1"/>
</dbReference>
<evidence type="ECO:0000256" key="7">
    <source>
        <dbReference type="PROSITE-ProRule" id="PRU00175"/>
    </source>
</evidence>
<dbReference type="SMART" id="SM00184">
    <property type="entry name" value="RING"/>
    <property type="match status" value="1"/>
</dbReference>
<dbReference type="Proteomes" id="UP001231189">
    <property type="component" value="Unassembled WGS sequence"/>
</dbReference>
<evidence type="ECO:0000256" key="4">
    <source>
        <dbReference type="ARBA" id="ARBA00022771"/>
    </source>
</evidence>
<dbReference type="EMBL" id="JAUUTY010000003">
    <property type="protein sequence ID" value="KAK1669465.1"/>
    <property type="molecule type" value="Genomic_DNA"/>
</dbReference>
<dbReference type="GO" id="GO:0061630">
    <property type="term" value="F:ubiquitin protein ligase activity"/>
    <property type="evidence" value="ECO:0007669"/>
    <property type="project" value="UniProtKB-EC"/>
</dbReference>
<dbReference type="SMART" id="SM00744">
    <property type="entry name" value="RINGv"/>
    <property type="match status" value="1"/>
</dbReference>
<feature type="compositionally biased region" description="Basic residues" evidence="8">
    <location>
        <begin position="290"/>
        <end position="302"/>
    </location>
</feature>
<dbReference type="PANTHER" id="PTHR14155:SF627">
    <property type="entry name" value="OS06G0192800 PROTEIN"/>
    <property type="match status" value="1"/>
</dbReference>
<keyword evidence="3" id="KW-0479">Metal-binding</keyword>
<keyword evidence="4 7" id="KW-0863">Zinc-finger</keyword>
<evidence type="ECO:0000256" key="5">
    <source>
        <dbReference type="ARBA" id="ARBA00022833"/>
    </source>
</evidence>